<feature type="region of interest" description="Disordered" evidence="1">
    <location>
        <begin position="329"/>
        <end position="353"/>
    </location>
</feature>
<protein>
    <submittedName>
        <fullName evidence="2">Uncharacterized protein</fullName>
    </submittedName>
</protein>
<gene>
    <name evidence="2" type="ORF">E8E13_008916</name>
</gene>
<dbReference type="AlphaFoldDB" id="A0A9P4TH50"/>
<comment type="caution">
    <text evidence="2">The sequence shown here is derived from an EMBL/GenBank/DDBJ whole genome shotgun (WGS) entry which is preliminary data.</text>
</comment>
<evidence type="ECO:0000256" key="1">
    <source>
        <dbReference type="SAM" id="MobiDB-lite"/>
    </source>
</evidence>
<feature type="compositionally biased region" description="Polar residues" evidence="1">
    <location>
        <begin position="125"/>
        <end position="138"/>
    </location>
</feature>
<name>A0A9P4TH50_CURKU</name>
<proteinExistence type="predicted"/>
<evidence type="ECO:0000313" key="3">
    <source>
        <dbReference type="Proteomes" id="UP000801428"/>
    </source>
</evidence>
<accession>A0A9P4TH50</accession>
<keyword evidence="3" id="KW-1185">Reference proteome</keyword>
<evidence type="ECO:0000313" key="2">
    <source>
        <dbReference type="EMBL" id="KAF3003698.1"/>
    </source>
</evidence>
<feature type="region of interest" description="Disordered" evidence="1">
    <location>
        <begin position="1"/>
        <end position="167"/>
    </location>
</feature>
<sequence>MDDNNQSRRSFRLPLRGTFSDPDMPKPPVLSSTHTPPRPSSSLSLISPTSSPPTTRSAKPSTTKYVHYTLDPGPRHVPGTATYYKSSAFRQKKLKGDVQVPGGDRDAGVNSNDNADDNDDDNRLPKTSGTRAKSSSVLVFSHTGVRKASSKRKVDERKKRASRRKKTLRRMEGPIFTNPKKRPAPKIHGPIAYWQYLASSLLSGRNNFAASNEPIDNPRCSNIDRSAVLAVYNEAITRLEHVSEHDARRIENEGKLKISTILDIRTAQPEDEVFFSATAFLSPLEPQYAQPRVDYYDRGGVDEDDSYGRVAGMRLREWRREGWPRKYPRGAVEKERRQRAARRRQGKKGREEAEEALVRVLKEDEEWGDVVEADSERLWR</sequence>
<dbReference type="OrthoDB" id="3796009at2759"/>
<reference evidence="2" key="1">
    <citation type="submission" date="2019-04" db="EMBL/GenBank/DDBJ databases">
        <title>Sequencing of skin fungus with MAO and IRED activity.</title>
        <authorList>
            <person name="Marsaioli A.J."/>
            <person name="Bonatto J.M.C."/>
            <person name="Reis Junior O."/>
        </authorList>
    </citation>
    <scope>NUCLEOTIDE SEQUENCE</scope>
    <source>
        <strain evidence="2">30M1</strain>
    </source>
</reference>
<organism evidence="2 3">
    <name type="scientific">Curvularia kusanoi</name>
    <name type="common">Cochliobolus kusanoi</name>
    <dbReference type="NCBI Taxonomy" id="90978"/>
    <lineage>
        <taxon>Eukaryota</taxon>
        <taxon>Fungi</taxon>
        <taxon>Dikarya</taxon>
        <taxon>Ascomycota</taxon>
        <taxon>Pezizomycotina</taxon>
        <taxon>Dothideomycetes</taxon>
        <taxon>Pleosporomycetidae</taxon>
        <taxon>Pleosporales</taxon>
        <taxon>Pleosporineae</taxon>
        <taxon>Pleosporaceae</taxon>
        <taxon>Curvularia</taxon>
    </lineage>
</organism>
<dbReference type="Proteomes" id="UP000801428">
    <property type="component" value="Unassembled WGS sequence"/>
</dbReference>
<dbReference type="EMBL" id="SWKU01000009">
    <property type="protein sequence ID" value="KAF3003698.1"/>
    <property type="molecule type" value="Genomic_DNA"/>
</dbReference>
<feature type="compositionally biased region" description="Low complexity" evidence="1">
    <location>
        <begin position="31"/>
        <end position="63"/>
    </location>
</feature>